<dbReference type="Proteomes" id="UP000462435">
    <property type="component" value="Unassembled WGS sequence"/>
</dbReference>
<sequence length="91" mass="9660">MTHPFSEPYGTLDNFGLKQGASNVALNDIGNVIQRVAGLQTLIESFGFDSVAIEVGEGLQRVRQAIATREIPIPRHIAAHTNAFAVAASAT</sequence>
<protein>
    <submittedName>
        <fullName evidence="1">Uncharacterized protein</fullName>
    </submittedName>
</protein>
<evidence type="ECO:0000313" key="2">
    <source>
        <dbReference type="Proteomes" id="UP000462435"/>
    </source>
</evidence>
<accession>A0A7V8FT04</accession>
<name>A0A7V8FT04_9BURK</name>
<comment type="caution">
    <text evidence="1">The sequence shown here is derived from an EMBL/GenBank/DDBJ whole genome shotgun (WGS) entry which is preliminary data.</text>
</comment>
<dbReference type="EMBL" id="WNDX01000204">
    <property type="protein sequence ID" value="KAF1036252.1"/>
    <property type="molecule type" value="Genomic_DNA"/>
</dbReference>
<gene>
    <name evidence="1" type="ORF">GAK35_04106</name>
</gene>
<organism evidence="1 2">
    <name type="scientific">Herbaspirillum frisingense</name>
    <dbReference type="NCBI Taxonomy" id="92645"/>
    <lineage>
        <taxon>Bacteria</taxon>
        <taxon>Pseudomonadati</taxon>
        <taxon>Pseudomonadota</taxon>
        <taxon>Betaproteobacteria</taxon>
        <taxon>Burkholderiales</taxon>
        <taxon>Oxalobacteraceae</taxon>
        <taxon>Herbaspirillum</taxon>
    </lineage>
</organism>
<dbReference type="AlphaFoldDB" id="A0A7V8FT04"/>
<proteinExistence type="predicted"/>
<reference evidence="2" key="1">
    <citation type="journal article" date="2020" name="MBio">
        <title>Horizontal gene transfer to a defensive symbiont with a reduced genome amongst a multipartite beetle microbiome.</title>
        <authorList>
            <person name="Waterworth S.C."/>
            <person name="Florez L.V."/>
            <person name="Rees E.R."/>
            <person name="Hertweck C."/>
            <person name="Kaltenpoth M."/>
            <person name="Kwan J.C."/>
        </authorList>
    </citation>
    <scope>NUCLEOTIDE SEQUENCE [LARGE SCALE GENOMIC DNA]</scope>
</reference>
<evidence type="ECO:0000313" key="1">
    <source>
        <dbReference type="EMBL" id="KAF1036252.1"/>
    </source>
</evidence>